<dbReference type="PANTHER" id="PTHR47744:SF1">
    <property type="entry name" value="OS05G0526300 PROTEIN"/>
    <property type="match status" value="1"/>
</dbReference>
<comment type="caution">
    <text evidence="3">The sequence shown here is derived from an EMBL/GenBank/DDBJ whole genome shotgun (WGS) entry which is preliminary data.</text>
</comment>
<feature type="domain" description="F-box" evidence="2">
    <location>
        <begin position="145"/>
        <end position="176"/>
    </location>
</feature>
<name>A0A2P6TGS5_CHLSO</name>
<keyword evidence="4" id="KW-1185">Reference proteome</keyword>
<evidence type="ECO:0000313" key="3">
    <source>
        <dbReference type="EMBL" id="PRW33327.1"/>
    </source>
</evidence>
<evidence type="ECO:0000259" key="2">
    <source>
        <dbReference type="PROSITE" id="PS50181"/>
    </source>
</evidence>
<dbReference type="EMBL" id="LHPG02000017">
    <property type="protein sequence ID" value="PRW33327.1"/>
    <property type="molecule type" value="Genomic_DNA"/>
</dbReference>
<proteinExistence type="predicted"/>
<reference evidence="3 4" key="1">
    <citation type="journal article" date="2018" name="Plant J.">
        <title>Genome sequences of Chlorella sorokiniana UTEX 1602 and Micractinium conductrix SAG 241.80: implications to maltose excretion by a green alga.</title>
        <authorList>
            <person name="Arriola M.B."/>
            <person name="Velmurugan N."/>
            <person name="Zhang Y."/>
            <person name="Plunkett M.H."/>
            <person name="Hondzo H."/>
            <person name="Barney B.M."/>
        </authorList>
    </citation>
    <scope>NUCLEOTIDE SEQUENCE [LARGE SCALE GENOMIC DNA]</scope>
    <source>
        <strain evidence="4">UTEX 1602</strain>
    </source>
</reference>
<evidence type="ECO:0000313" key="4">
    <source>
        <dbReference type="Proteomes" id="UP000239899"/>
    </source>
</evidence>
<dbReference type="AlphaFoldDB" id="A0A2P6TGS5"/>
<dbReference type="InterPro" id="IPR057039">
    <property type="entry name" value="At5g52880_ARM"/>
</dbReference>
<dbReference type="SUPFAM" id="SSF81383">
    <property type="entry name" value="F-box domain"/>
    <property type="match status" value="1"/>
</dbReference>
<gene>
    <name evidence="3" type="ORF">C2E21_7894</name>
</gene>
<dbReference type="Pfam" id="PF00646">
    <property type="entry name" value="F-box"/>
    <property type="match status" value="1"/>
</dbReference>
<organism evidence="3 4">
    <name type="scientific">Chlorella sorokiniana</name>
    <name type="common">Freshwater green alga</name>
    <dbReference type="NCBI Taxonomy" id="3076"/>
    <lineage>
        <taxon>Eukaryota</taxon>
        <taxon>Viridiplantae</taxon>
        <taxon>Chlorophyta</taxon>
        <taxon>core chlorophytes</taxon>
        <taxon>Trebouxiophyceae</taxon>
        <taxon>Chlorellales</taxon>
        <taxon>Chlorellaceae</taxon>
        <taxon>Chlorella clade</taxon>
        <taxon>Chlorella</taxon>
    </lineage>
</organism>
<accession>A0A2P6TGS5</accession>
<dbReference type="Proteomes" id="UP000239899">
    <property type="component" value="Unassembled WGS sequence"/>
</dbReference>
<dbReference type="PROSITE" id="PS50181">
    <property type="entry name" value="FBOX"/>
    <property type="match status" value="1"/>
</dbReference>
<feature type="region of interest" description="Disordered" evidence="1">
    <location>
        <begin position="124"/>
        <end position="148"/>
    </location>
</feature>
<feature type="region of interest" description="Disordered" evidence="1">
    <location>
        <begin position="1"/>
        <end position="26"/>
    </location>
</feature>
<sequence length="176" mass="18991">MARKRASQRPSHSSDSSSDSEGSADEVQIGPGLYQQLGTAAALRRPADFAVACWELAQLTRHLFKRCSKALQGQLAEDMLLAVECCDGRLQSRAALAGLVEAAERALPQAKRAALQRKYRESGVALSRRQRRGGGAAGSDSDEEPTDFSQLPLDAVEQVFRHLDPITLARSACVCP</sequence>
<dbReference type="OrthoDB" id="542881at2759"/>
<dbReference type="PANTHER" id="PTHR47744">
    <property type="entry name" value="OS05G0526300 PROTEIN"/>
    <property type="match status" value="1"/>
</dbReference>
<dbReference type="InterPro" id="IPR036047">
    <property type="entry name" value="F-box-like_dom_sf"/>
</dbReference>
<evidence type="ECO:0000256" key="1">
    <source>
        <dbReference type="SAM" id="MobiDB-lite"/>
    </source>
</evidence>
<dbReference type="STRING" id="3076.A0A2P6TGS5"/>
<dbReference type="InterPro" id="IPR001810">
    <property type="entry name" value="F-box_dom"/>
</dbReference>
<feature type="compositionally biased region" description="Low complexity" evidence="1">
    <location>
        <begin position="8"/>
        <end position="21"/>
    </location>
</feature>
<protein>
    <submittedName>
        <fullName evidence="3">F-box protein</fullName>
    </submittedName>
</protein>
<dbReference type="Pfam" id="PF24104">
    <property type="entry name" value="At5g52880_ARM"/>
    <property type="match status" value="1"/>
</dbReference>